<sequence>MATLFDQAKLMARELQDSDEFKQLSTALAKVRADQEANSAFHDFQVAQKEIQELQSKGEEPKPEQIQRWQTTAQKAQQLKPIKDLSVVEQNLNNMLGEVNEIITAPLNELYLNN</sequence>
<evidence type="ECO:0000313" key="3">
    <source>
        <dbReference type="Proteomes" id="UP001281024"/>
    </source>
</evidence>
<dbReference type="InterPro" id="IPR023378">
    <property type="entry name" value="YheA/YmcA-like_dom_sf"/>
</dbReference>
<dbReference type="SMR" id="A0A483BMG2"/>
<dbReference type="InterPro" id="IPR010368">
    <property type="entry name" value="Com_YlbF"/>
</dbReference>
<dbReference type="GeneID" id="75066024"/>
<dbReference type="OMA" id="YDNANEM"/>
<gene>
    <name evidence="2" type="ORF">GA838_03505</name>
</gene>
<reference evidence="2" key="1">
    <citation type="submission" date="2019-10" db="EMBL/GenBank/DDBJ databases">
        <title>Malate fermentation in French cider.</title>
        <authorList>
            <person name="Cousin F.J."/>
            <person name="Medina Fernandez S."/>
            <person name="Misery B."/>
            <person name="Laplace J.-M."/>
            <person name="Cretenet M."/>
        </authorList>
    </citation>
    <scope>NUCLEOTIDE SEQUENCE</scope>
    <source>
        <strain evidence="2">UCMA15129</strain>
    </source>
</reference>
<comment type="similarity">
    <text evidence="1">Belongs to the UPF0342 family.</text>
</comment>
<dbReference type="AlphaFoldDB" id="A0A483BMG2"/>
<dbReference type="Pfam" id="PF06133">
    <property type="entry name" value="Com_YlbF"/>
    <property type="match status" value="1"/>
</dbReference>
<dbReference type="SUPFAM" id="SSF158622">
    <property type="entry name" value="YheA/YmcA-like"/>
    <property type="match status" value="1"/>
</dbReference>
<evidence type="ECO:0000256" key="1">
    <source>
        <dbReference type="HAMAP-Rule" id="MF_01526"/>
    </source>
</evidence>
<comment type="caution">
    <text evidence="2">The sequence shown here is derived from an EMBL/GenBank/DDBJ whole genome shotgun (WGS) entry which is preliminary data.</text>
</comment>
<dbReference type="Gene3D" id="1.20.1500.10">
    <property type="entry name" value="YheA/YmcA-like"/>
    <property type="match status" value="1"/>
</dbReference>
<accession>A0A483BMG2</accession>
<name>A0A483BMG2_OENOE</name>
<dbReference type="RefSeq" id="WP_002820559.1">
    <property type="nucleotide sequence ID" value="NZ_CP027431.1"/>
</dbReference>
<protein>
    <recommendedName>
        <fullName evidence="1">UPF0342 protein GA838_03505</fullName>
    </recommendedName>
</protein>
<dbReference type="HAMAP" id="MF_01526">
    <property type="entry name" value="UPF0342"/>
    <property type="match status" value="1"/>
</dbReference>
<proteinExistence type="inferred from homology"/>
<dbReference type="Proteomes" id="UP001281024">
    <property type="component" value="Unassembled WGS sequence"/>
</dbReference>
<dbReference type="EMBL" id="WERV01000002">
    <property type="protein sequence ID" value="MDV7714842.1"/>
    <property type="molecule type" value="Genomic_DNA"/>
</dbReference>
<organism evidence="2 3">
    <name type="scientific">Oenococcus oeni</name>
    <name type="common">Leuconostoc oenos</name>
    <dbReference type="NCBI Taxonomy" id="1247"/>
    <lineage>
        <taxon>Bacteria</taxon>
        <taxon>Bacillati</taxon>
        <taxon>Bacillota</taxon>
        <taxon>Bacilli</taxon>
        <taxon>Lactobacillales</taxon>
        <taxon>Lactobacillaceae</taxon>
        <taxon>Oenococcus</taxon>
    </lineage>
</organism>
<evidence type="ECO:0000313" key="2">
    <source>
        <dbReference type="EMBL" id="MDV7714842.1"/>
    </source>
</evidence>